<feature type="compositionally biased region" description="Basic and acidic residues" evidence="1">
    <location>
        <begin position="19"/>
        <end position="30"/>
    </location>
</feature>
<proteinExistence type="predicted"/>
<protein>
    <submittedName>
        <fullName evidence="2">Uncharacterized protein</fullName>
    </submittedName>
</protein>
<feature type="region of interest" description="Disordered" evidence="1">
    <location>
        <begin position="1"/>
        <end position="77"/>
    </location>
</feature>
<accession>A0A183M2G8</accession>
<keyword evidence="3" id="KW-1185">Reference proteome</keyword>
<dbReference type="AlphaFoldDB" id="A0A183M2G8"/>
<dbReference type="Proteomes" id="UP000277204">
    <property type="component" value="Unassembled WGS sequence"/>
</dbReference>
<name>A0A183M2G8_9TREM</name>
<organism evidence="2 3">
    <name type="scientific">Schistosoma margrebowiei</name>
    <dbReference type="NCBI Taxonomy" id="48269"/>
    <lineage>
        <taxon>Eukaryota</taxon>
        <taxon>Metazoa</taxon>
        <taxon>Spiralia</taxon>
        <taxon>Lophotrochozoa</taxon>
        <taxon>Platyhelminthes</taxon>
        <taxon>Trematoda</taxon>
        <taxon>Digenea</taxon>
        <taxon>Strigeidida</taxon>
        <taxon>Schistosomatoidea</taxon>
        <taxon>Schistosomatidae</taxon>
        <taxon>Schistosoma</taxon>
    </lineage>
</organism>
<sequence length="77" mass="8747">MGENEADPSGGINQEEAVEVDKTHIEESAQLRHKTSSHMESSRPKEMRKTKEHITPRNGDRHVGNEQKLDRTLKEGL</sequence>
<evidence type="ECO:0000313" key="2">
    <source>
        <dbReference type="EMBL" id="VDO89551.1"/>
    </source>
</evidence>
<feature type="compositionally biased region" description="Basic and acidic residues" evidence="1">
    <location>
        <begin position="40"/>
        <end position="77"/>
    </location>
</feature>
<evidence type="ECO:0000313" key="3">
    <source>
        <dbReference type="Proteomes" id="UP000277204"/>
    </source>
</evidence>
<dbReference type="EMBL" id="UZAI01005207">
    <property type="protein sequence ID" value="VDO89551.1"/>
    <property type="molecule type" value="Genomic_DNA"/>
</dbReference>
<gene>
    <name evidence="2" type="ORF">SMRZ_LOCUS10243</name>
</gene>
<reference evidence="2 3" key="1">
    <citation type="submission" date="2018-11" db="EMBL/GenBank/DDBJ databases">
        <authorList>
            <consortium name="Pathogen Informatics"/>
        </authorList>
    </citation>
    <scope>NUCLEOTIDE SEQUENCE [LARGE SCALE GENOMIC DNA]</scope>
    <source>
        <strain evidence="2 3">Zambia</strain>
    </source>
</reference>
<evidence type="ECO:0000256" key="1">
    <source>
        <dbReference type="SAM" id="MobiDB-lite"/>
    </source>
</evidence>